<gene>
    <name evidence="1" type="ORF">Q7A36_11210</name>
</gene>
<keyword evidence="2" id="KW-1185">Reference proteome</keyword>
<dbReference type="Proteomes" id="UP001243009">
    <property type="component" value="Unassembled WGS sequence"/>
</dbReference>
<sequence length="106" mass="12192">MSITRHDFGKAKRQSLRRFRQLLSLDAMHEANIRNNPVPYLERASERIYQLEKALTEAAEAAKPPFHAPAATERVDIDRAEYERLLRCRRIVEDALAACRTEGENG</sequence>
<dbReference type="EMBL" id="JAUTWS010000009">
    <property type="protein sequence ID" value="MDO9708911.1"/>
    <property type="molecule type" value="Genomic_DNA"/>
</dbReference>
<comment type="caution">
    <text evidence="1">The sequence shown here is derived from an EMBL/GenBank/DDBJ whole genome shotgun (WGS) entry which is preliminary data.</text>
</comment>
<proteinExistence type="predicted"/>
<accession>A0ABT9DYD1</accession>
<evidence type="ECO:0000313" key="2">
    <source>
        <dbReference type="Proteomes" id="UP001243009"/>
    </source>
</evidence>
<organism evidence="1 2">
    <name type="scientific">Paracraurococcus lichenis</name>
    <dbReference type="NCBI Taxonomy" id="3064888"/>
    <lineage>
        <taxon>Bacteria</taxon>
        <taxon>Pseudomonadati</taxon>
        <taxon>Pseudomonadota</taxon>
        <taxon>Alphaproteobacteria</taxon>
        <taxon>Acetobacterales</taxon>
        <taxon>Roseomonadaceae</taxon>
        <taxon>Paracraurococcus</taxon>
    </lineage>
</organism>
<evidence type="ECO:0000313" key="1">
    <source>
        <dbReference type="EMBL" id="MDO9708911.1"/>
    </source>
</evidence>
<dbReference type="RefSeq" id="WP_305103778.1">
    <property type="nucleotide sequence ID" value="NZ_JAUTWS010000009.1"/>
</dbReference>
<name>A0ABT9DYD1_9PROT</name>
<reference evidence="1 2" key="1">
    <citation type="submission" date="2023-08" db="EMBL/GenBank/DDBJ databases">
        <title>The draft genome sequence of Paracraurococcus sp. LOR1-02.</title>
        <authorList>
            <person name="Kingkaew E."/>
            <person name="Tanasupawat S."/>
        </authorList>
    </citation>
    <scope>NUCLEOTIDE SEQUENCE [LARGE SCALE GENOMIC DNA]</scope>
    <source>
        <strain evidence="1 2">LOR1-02</strain>
    </source>
</reference>
<protein>
    <submittedName>
        <fullName evidence="1">Uncharacterized protein</fullName>
    </submittedName>
</protein>